<dbReference type="CDD" id="cd01310">
    <property type="entry name" value="TatD_DNAse"/>
    <property type="match status" value="1"/>
</dbReference>
<dbReference type="Gene3D" id="3.20.20.140">
    <property type="entry name" value="Metal-dependent hydrolases"/>
    <property type="match status" value="1"/>
</dbReference>
<feature type="binding site" evidence="4">
    <location>
        <position position="130"/>
    </location>
    <ligand>
        <name>a divalent metal cation</name>
        <dbReference type="ChEBI" id="CHEBI:60240"/>
        <label>2</label>
    </ligand>
</feature>
<dbReference type="InterPro" id="IPR001130">
    <property type="entry name" value="TatD-like"/>
</dbReference>
<dbReference type="InterPro" id="IPR015991">
    <property type="entry name" value="TatD/YcfH-like"/>
</dbReference>
<comment type="caution">
    <text evidence="5">The sequence shown here is derived from an EMBL/GenBank/DDBJ whole genome shotgun (WGS) entry which is preliminary data.</text>
</comment>
<comment type="similarity">
    <text evidence="1">Belongs to the metallo-dependent hydrolases superfamily. TatD-type hydrolase family.</text>
</comment>
<keyword evidence="3" id="KW-0378">Hydrolase</keyword>
<keyword evidence="6" id="KW-1185">Reference proteome</keyword>
<feature type="binding site" evidence="4">
    <location>
        <position position="6"/>
    </location>
    <ligand>
        <name>a divalent metal cation</name>
        <dbReference type="ChEBI" id="CHEBI:60240"/>
        <label>1</label>
    </ligand>
</feature>
<protein>
    <submittedName>
        <fullName evidence="5">TatD DNase family protein</fullName>
    </submittedName>
</protein>
<dbReference type="AlphaFoldDB" id="A0A4R2LEP3"/>
<evidence type="ECO:0000313" key="6">
    <source>
        <dbReference type="Proteomes" id="UP000295765"/>
    </source>
</evidence>
<dbReference type="PIRSF" id="PIRSF005902">
    <property type="entry name" value="DNase_TatD"/>
    <property type="match status" value="1"/>
</dbReference>
<dbReference type="PANTHER" id="PTHR46124">
    <property type="entry name" value="D-AMINOACYL-TRNA DEACYLASE"/>
    <property type="match status" value="1"/>
</dbReference>
<dbReference type="PROSITE" id="PS01091">
    <property type="entry name" value="TATD_3"/>
    <property type="match status" value="1"/>
</dbReference>
<feature type="binding site" evidence="4">
    <location>
        <position position="94"/>
    </location>
    <ligand>
        <name>a divalent metal cation</name>
        <dbReference type="ChEBI" id="CHEBI:60240"/>
        <label>1</label>
    </ligand>
</feature>
<feature type="binding site" evidence="4">
    <location>
        <position position="205"/>
    </location>
    <ligand>
        <name>a divalent metal cation</name>
        <dbReference type="ChEBI" id="CHEBI:60240"/>
        <label>1</label>
    </ligand>
</feature>
<dbReference type="GO" id="GO:0046872">
    <property type="term" value="F:metal ion binding"/>
    <property type="evidence" value="ECO:0007669"/>
    <property type="project" value="UniProtKB-KW"/>
</dbReference>
<feature type="binding site" evidence="4">
    <location>
        <position position="8"/>
    </location>
    <ligand>
        <name>a divalent metal cation</name>
        <dbReference type="ChEBI" id="CHEBI:60240"/>
        <label>1</label>
    </ligand>
</feature>
<dbReference type="InterPro" id="IPR018228">
    <property type="entry name" value="DNase_TatD-rel_CS"/>
</dbReference>
<dbReference type="SUPFAM" id="SSF51556">
    <property type="entry name" value="Metallo-dependent hydrolases"/>
    <property type="match status" value="1"/>
</dbReference>
<sequence length="265" mass="28921">MLVDSHCHLDRVRLDAFGGSLEAVLAAAAAAGVSHCLCVAIDLEHWPAMVEQVAPFPQVSVSVGVHPSEQAGREPTVAELVALAARPRVVAIGETGLDYHYGADSAALQRDWFRIHVRAAREAGKPLIVHTREAREDTLRILREEGAAEVGGVLHCFTEDWDMAARAVDLNFHISFSGIVTFRNAVQIQEAARRLPAERLLVETDSPYLAPVPHRGKSNHPAWVREVATFVAKLREESFEQVAATTTANFFRLFRDAVPVAGAVL</sequence>
<evidence type="ECO:0000256" key="1">
    <source>
        <dbReference type="ARBA" id="ARBA00009275"/>
    </source>
</evidence>
<dbReference type="OrthoDB" id="9810005at2"/>
<name>A0A4R2LEP3_9GAMM</name>
<dbReference type="GO" id="GO:0004536">
    <property type="term" value="F:DNA nuclease activity"/>
    <property type="evidence" value="ECO:0007669"/>
    <property type="project" value="InterPro"/>
</dbReference>
<accession>A0A4R2LEP3</accession>
<feature type="binding site" evidence="4">
    <location>
        <position position="155"/>
    </location>
    <ligand>
        <name>a divalent metal cation</name>
        <dbReference type="ChEBI" id="CHEBI:60240"/>
        <label>2</label>
    </ligand>
</feature>
<evidence type="ECO:0000256" key="3">
    <source>
        <dbReference type="ARBA" id="ARBA00022801"/>
    </source>
</evidence>
<keyword evidence="2 4" id="KW-0479">Metal-binding</keyword>
<gene>
    <name evidence="5" type="ORF">EV699_103196</name>
</gene>
<dbReference type="GO" id="GO:0005829">
    <property type="term" value="C:cytosol"/>
    <property type="evidence" value="ECO:0007669"/>
    <property type="project" value="TreeGrafter"/>
</dbReference>
<dbReference type="PANTHER" id="PTHR46124:SF2">
    <property type="entry name" value="D-AMINOACYL-TRNA DEACYLASE"/>
    <property type="match status" value="1"/>
</dbReference>
<dbReference type="FunFam" id="3.20.20.140:FF:000005">
    <property type="entry name" value="TatD family hydrolase"/>
    <property type="match status" value="1"/>
</dbReference>
<dbReference type="RefSeq" id="WP_132538934.1">
    <property type="nucleotide sequence ID" value="NZ_SLWY01000003.1"/>
</dbReference>
<evidence type="ECO:0000313" key="5">
    <source>
        <dbReference type="EMBL" id="TCO83146.1"/>
    </source>
</evidence>
<dbReference type="PROSITE" id="PS01137">
    <property type="entry name" value="TATD_1"/>
    <property type="match status" value="1"/>
</dbReference>
<dbReference type="GO" id="GO:0016788">
    <property type="term" value="F:hydrolase activity, acting on ester bonds"/>
    <property type="evidence" value="ECO:0007669"/>
    <property type="project" value="InterPro"/>
</dbReference>
<proteinExistence type="inferred from homology"/>
<evidence type="ECO:0000256" key="4">
    <source>
        <dbReference type="PIRSR" id="PIRSR005902-1"/>
    </source>
</evidence>
<organism evidence="5 6">
    <name type="scientific">Plasticicumulans lactativorans</name>
    <dbReference type="NCBI Taxonomy" id="1133106"/>
    <lineage>
        <taxon>Bacteria</taxon>
        <taxon>Pseudomonadati</taxon>
        <taxon>Pseudomonadota</taxon>
        <taxon>Gammaproteobacteria</taxon>
        <taxon>Candidatus Competibacteraceae</taxon>
        <taxon>Plasticicumulans</taxon>
    </lineage>
</organism>
<dbReference type="InterPro" id="IPR032466">
    <property type="entry name" value="Metal_Hydrolase"/>
</dbReference>
<dbReference type="NCBIfam" id="TIGR00010">
    <property type="entry name" value="YchF/TatD family DNA exonuclease"/>
    <property type="match status" value="1"/>
</dbReference>
<dbReference type="Proteomes" id="UP000295765">
    <property type="component" value="Unassembled WGS sequence"/>
</dbReference>
<reference evidence="5 6" key="1">
    <citation type="submission" date="2019-03" db="EMBL/GenBank/DDBJ databases">
        <title>Genomic Encyclopedia of Type Strains, Phase IV (KMG-IV): sequencing the most valuable type-strain genomes for metagenomic binning, comparative biology and taxonomic classification.</title>
        <authorList>
            <person name="Goeker M."/>
        </authorList>
    </citation>
    <scope>NUCLEOTIDE SEQUENCE [LARGE SCALE GENOMIC DNA]</scope>
    <source>
        <strain evidence="5 6">DSM 25287</strain>
    </source>
</reference>
<dbReference type="PROSITE" id="PS01090">
    <property type="entry name" value="TATD_2"/>
    <property type="match status" value="1"/>
</dbReference>
<evidence type="ECO:0000256" key="2">
    <source>
        <dbReference type="ARBA" id="ARBA00022723"/>
    </source>
</evidence>
<dbReference type="EMBL" id="SLWY01000003">
    <property type="protein sequence ID" value="TCO83146.1"/>
    <property type="molecule type" value="Genomic_DNA"/>
</dbReference>
<dbReference type="Pfam" id="PF01026">
    <property type="entry name" value="TatD_DNase"/>
    <property type="match status" value="1"/>
</dbReference>